<name>A0A2P6CCL2_9FLAO</name>
<comment type="caution">
    <text evidence="2">The sequence shown here is derived from an EMBL/GenBank/DDBJ whole genome shotgun (WGS) entry which is preliminary data.</text>
</comment>
<dbReference type="PROSITE" id="PS51257">
    <property type="entry name" value="PROKAR_LIPOPROTEIN"/>
    <property type="match status" value="1"/>
</dbReference>
<reference evidence="2 3" key="1">
    <citation type="submission" date="2016-12" db="EMBL/GenBank/DDBJ databases">
        <title>Trade-off between light-utilization and light-protection in marine flavobacteria.</title>
        <authorList>
            <person name="Kumagai Y."/>
            <person name="Yoshizawa S."/>
            <person name="Kogure K."/>
            <person name="Iwasaki W."/>
        </authorList>
    </citation>
    <scope>NUCLEOTIDE SEQUENCE [LARGE SCALE GENOMIC DNA]</scope>
    <source>
        <strain evidence="2 3">KCTC 12100</strain>
    </source>
</reference>
<dbReference type="PANTHER" id="PTHR43108">
    <property type="entry name" value="N-ACETYLGLUCOSAMINE-6-SULFATASE FAMILY MEMBER"/>
    <property type="match status" value="1"/>
</dbReference>
<dbReference type="Pfam" id="PF00884">
    <property type="entry name" value="Sulfatase"/>
    <property type="match status" value="1"/>
</dbReference>
<dbReference type="EMBL" id="MSCK01000001">
    <property type="protein sequence ID" value="PQJ72646.1"/>
    <property type="molecule type" value="Genomic_DNA"/>
</dbReference>
<dbReference type="SUPFAM" id="SSF53649">
    <property type="entry name" value="Alkaline phosphatase-like"/>
    <property type="match status" value="1"/>
</dbReference>
<organism evidence="2 3">
    <name type="scientific">Polaribacter butkevichii</name>
    <dbReference type="NCBI Taxonomy" id="218490"/>
    <lineage>
        <taxon>Bacteria</taxon>
        <taxon>Pseudomonadati</taxon>
        <taxon>Bacteroidota</taxon>
        <taxon>Flavobacteriia</taxon>
        <taxon>Flavobacteriales</taxon>
        <taxon>Flavobacteriaceae</taxon>
    </lineage>
</organism>
<evidence type="ECO:0000313" key="3">
    <source>
        <dbReference type="Proteomes" id="UP000247345"/>
    </source>
</evidence>
<sequence length="574" mass="67025">MKNTLNFLIFRIQKTTIILLAFSVFFSCKQKKEIVKNEVKPNIVFILTDDQRWDALGYAGNKLAYTPEMDKLAKSGVFFKNTIATTPICAASRASIFSGLQERTHNYSFTTGNMKEEYMQNAYPRVLKKAGYYTGLYGKFGVKYKNLDSLYNTYENYDLRYDRKDITSYYYKKLGKDTVHLTRYTGEKGIEFIKNAPTDKPFCLQLSFSAPHASDNTVEQYFWQEENNHVLENITVPTANISEDIYYNRLPEIVKSGFNRLRWYWRDDTPDKYQHSVKGYYRMIAGIDNEIGKIRKELEKKGVADNTIIVLMGDNGFFLGERQISGKWLMYENSIKVPLIIFDPRNKEHKDVDAMALNIDIPSTILDFAGVDAPKTWHGKSLKPFVDSNNADLKRDTILIEHLWDFKNIAPSEGVRTSDWKYFRYVNDKSIQELYNLKDDPREINNLINDTKYQKVVTKLQNKLEELTKKYRDPYQFNPVNLSVNLKNNLEFNWSTSNKIQKQTAYQILVSSSIENINNNIGDVWNSEKVESATNSNIKYEGLKLDKTKTYYWKMRIYDEINRTGSYTTPKKLF</sequence>
<dbReference type="AlphaFoldDB" id="A0A2P6CCL2"/>
<dbReference type="InterPro" id="IPR000917">
    <property type="entry name" value="Sulfatase_N"/>
</dbReference>
<protein>
    <recommendedName>
        <fullName evidence="1">Sulfatase N-terminal domain-containing protein</fullName>
    </recommendedName>
</protein>
<keyword evidence="3" id="KW-1185">Reference proteome</keyword>
<dbReference type="Gene3D" id="2.60.40.10">
    <property type="entry name" value="Immunoglobulins"/>
    <property type="match status" value="1"/>
</dbReference>
<dbReference type="Pfam" id="PF25788">
    <property type="entry name" value="Ig_Rha78A_N"/>
    <property type="match status" value="1"/>
</dbReference>
<dbReference type="PANTHER" id="PTHR43108:SF6">
    <property type="entry name" value="N-SULPHOGLUCOSAMINE SULPHOHYDROLASE"/>
    <property type="match status" value="1"/>
</dbReference>
<evidence type="ECO:0000313" key="2">
    <source>
        <dbReference type="EMBL" id="PQJ72646.1"/>
    </source>
</evidence>
<evidence type="ECO:0000259" key="1">
    <source>
        <dbReference type="Pfam" id="PF00884"/>
    </source>
</evidence>
<feature type="domain" description="Sulfatase N-terminal" evidence="1">
    <location>
        <begin position="41"/>
        <end position="371"/>
    </location>
</feature>
<accession>A0A2P6CCL2</accession>
<dbReference type="Proteomes" id="UP000247345">
    <property type="component" value="Unassembled WGS sequence"/>
</dbReference>
<dbReference type="CDD" id="cd16031">
    <property type="entry name" value="G6S_like"/>
    <property type="match status" value="1"/>
</dbReference>
<dbReference type="RefSeq" id="WP_105048305.1">
    <property type="nucleotide sequence ID" value="NZ_CP150661.1"/>
</dbReference>
<dbReference type="Gene3D" id="3.40.720.10">
    <property type="entry name" value="Alkaline Phosphatase, subunit A"/>
    <property type="match status" value="1"/>
</dbReference>
<gene>
    <name evidence="2" type="ORF">BTO14_04970</name>
</gene>
<dbReference type="InterPro" id="IPR013783">
    <property type="entry name" value="Ig-like_fold"/>
</dbReference>
<dbReference type="InterPro" id="IPR017850">
    <property type="entry name" value="Alkaline_phosphatase_core_sf"/>
</dbReference>
<dbReference type="OrthoDB" id="9815108at2"/>
<proteinExistence type="predicted"/>